<protein>
    <submittedName>
        <fullName evidence="2">Uncharacterized protein</fullName>
    </submittedName>
</protein>
<keyword evidence="1" id="KW-0472">Membrane</keyword>
<sequence>MDLGFDVWGSGRTSSNGYATAWLLGAPAALTLSVVGPISWAGNSKRAEQDALVAFERHQPVSRRLQRRLHNQLSQAFYKPRVAAP</sequence>
<keyword evidence="1" id="KW-0812">Transmembrane</keyword>
<evidence type="ECO:0000256" key="1">
    <source>
        <dbReference type="SAM" id="Phobius"/>
    </source>
</evidence>
<dbReference type="OrthoDB" id="887014at2"/>
<proteinExistence type="predicted"/>
<dbReference type="EMBL" id="SEWE01000020">
    <property type="protein sequence ID" value="RYU79323.1"/>
    <property type="molecule type" value="Genomic_DNA"/>
</dbReference>
<keyword evidence="1" id="KW-1133">Transmembrane helix</keyword>
<name>A0A4Q5LD25_9BACT</name>
<reference evidence="2 3" key="1">
    <citation type="submission" date="2019-02" db="EMBL/GenBank/DDBJ databases">
        <title>Bacterial novel species isolated from soil.</title>
        <authorList>
            <person name="Jung H.-Y."/>
        </authorList>
    </citation>
    <scope>NUCLEOTIDE SEQUENCE [LARGE SCALE GENOMIC DNA]</scope>
    <source>
        <strain evidence="2 3">1-3-3-3</strain>
    </source>
</reference>
<evidence type="ECO:0000313" key="2">
    <source>
        <dbReference type="EMBL" id="RYU79323.1"/>
    </source>
</evidence>
<evidence type="ECO:0000313" key="3">
    <source>
        <dbReference type="Proteomes" id="UP000294155"/>
    </source>
</evidence>
<organism evidence="2 3">
    <name type="scientific">Hymenobacter persicinus</name>
    <dbReference type="NCBI Taxonomy" id="2025506"/>
    <lineage>
        <taxon>Bacteria</taxon>
        <taxon>Pseudomonadati</taxon>
        <taxon>Bacteroidota</taxon>
        <taxon>Cytophagia</taxon>
        <taxon>Cytophagales</taxon>
        <taxon>Hymenobacteraceae</taxon>
        <taxon>Hymenobacter</taxon>
    </lineage>
</organism>
<dbReference type="Proteomes" id="UP000294155">
    <property type="component" value="Unassembled WGS sequence"/>
</dbReference>
<comment type="caution">
    <text evidence="2">The sequence shown here is derived from an EMBL/GenBank/DDBJ whole genome shotgun (WGS) entry which is preliminary data.</text>
</comment>
<feature type="transmembrane region" description="Helical" evidence="1">
    <location>
        <begin position="20"/>
        <end position="40"/>
    </location>
</feature>
<dbReference type="AlphaFoldDB" id="A0A4Q5LD25"/>
<accession>A0A4Q5LD25</accession>
<keyword evidence="3" id="KW-1185">Reference proteome</keyword>
<gene>
    <name evidence="2" type="ORF">EWM57_11305</name>
</gene>